<gene>
    <name evidence="6" type="ORF">ATO9_07135</name>
</gene>
<sequence>MIDQIAAIVGPKNVLTGADAAPYGEDITGMWQATPAAVARPASTQEVSDLIKLANTLRLPVIPVGGRSGLTRGGIGDGVLILSFERMAAIREIRPEARIAVVEAGAILSDIHDAAEAQNLVFPLTFGAKGSARVGGFLGTNAGGSNVLRYGNTRDLVLGIEAVLPDGQIVDLMSGLHKNNSGYDLRHLLIGSEGTLGVITAATLKLMPKPGAYATAMIGMAKLSDALPLLNEVQKATGGLVEAFEYMPDKFVGDYVRLNPAHKLPFDDRHPVNILIEIGALSPRDCEPGEDGQIPIVAYLEDILGQYLEDGRIDDAIVARNEAQRREMWARREAAAEVATLHPFRVTNDVAVPLDLVETFLARSDAAMQRVDPGSDTSVVAHLGDGNVHYTVWPTVNDAQLKDAIMEAVEDIVIDLGGSFSAEHGVGEAKLSSMARRKDPAALAAMRAIKAALDPLNLMNPGKVLPPIEG</sequence>
<accession>A0A0A0EI50</accession>
<keyword evidence="4" id="KW-0274">FAD</keyword>
<dbReference type="Gene3D" id="3.30.70.2740">
    <property type="match status" value="1"/>
</dbReference>
<dbReference type="SUPFAM" id="SSF56176">
    <property type="entry name" value="FAD-binding/transporter-associated domain-like"/>
    <property type="match status" value="1"/>
</dbReference>
<dbReference type="Gene3D" id="3.30.43.10">
    <property type="entry name" value="Uridine Diphospho-n-acetylenolpyruvylglucosamine Reductase, domain 2"/>
    <property type="match status" value="1"/>
</dbReference>
<dbReference type="GO" id="GO:0071949">
    <property type="term" value="F:FAD binding"/>
    <property type="evidence" value="ECO:0007669"/>
    <property type="project" value="InterPro"/>
</dbReference>
<dbReference type="STRING" id="1461694.ATO9_07135"/>
<dbReference type="Gene3D" id="1.10.45.10">
    <property type="entry name" value="Vanillyl-alcohol Oxidase, Chain A, domain 4"/>
    <property type="match status" value="1"/>
</dbReference>
<dbReference type="Proteomes" id="UP000030004">
    <property type="component" value="Unassembled WGS sequence"/>
</dbReference>
<dbReference type="Gene3D" id="3.30.70.2190">
    <property type="match status" value="1"/>
</dbReference>
<dbReference type="EMBL" id="AQQX01000002">
    <property type="protein sequence ID" value="KGM49778.1"/>
    <property type="molecule type" value="Genomic_DNA"/>
</dbReference>
<dbReference type="InterPro" id="IPR016167">
    <property type="entry name" value="FAD-bd_PCMH_sub1"/>
</dbReference>
<keyword evidence="7" id="KW-1185">Reference proteome</keyword>
<proteinExistence type="inferred from homology"/>
<dbReference type="AlphaFoldDB" id="A0A0A0EI50"/>
<dbReference type="InterPro" id="IPR016171">
    <property type="entry name" value="Vanillyl_alc_oxidase_C-sub2"/>
</dbReference>
<dbReference type="InterPro" id="IPR016169">
    <property type="entry name" value="FAD-bd_PCMH_sub2"/>
</dbReference>
<comment type="cofactor">
    <cofactor evidence="1">
        <name>FAD</name>
        <dbReference type="ChEBI" id="CHEBI:57692"/>
    </cofactor>
</comment>
<dbReference type="FunFam" id="1.10.45.10:FF:000001">
    <property type="entry name" value="D-lactate dehydrogenase mitochondrial"/>
    <property type="match status" value="1"/>
</dbReference>
<evidence type="ECO:0000256" key="1">
    <source>
        <dbReference type="ARBA" id="ARBA00001974"/>
    </source>
</evidence>
<dbReference type="Pfam" id="PF02913">
    <property type="entry name" value="FAD-oxidase_C"/>
    <property type="match status" value="1"/>
</dbReference>
<evidence type="ECO:0000256" key="2">
    <source>
        <dbReference type="ARBA" id="ARBA00008000"/>
    </source>
</evidence>
<protein>
    <submittedName>
        <fullName evidence="6">FAD-dependent oxidoreductase</fullName>
    </submittedName>
</protein>
<organism evidence="6 7">
    <name type="scientific">Pseudooceanicola atlanticus</name>
    <dbReference type="NCBI Taxonomy" id="1461694"/>
    <lineage>
        <taxon>Bacteria</taxon>
        <taxon>Pseudomonadati</taxon>
        <taxon>Pseudomonadota</taxon>
        <taxon>Alphaproteobacteria</taxon>
        <taxon>Rhodobacterales</taxon>
        <taxon>Paracoccaceae</taxon>
        <taxon>Pseudooceanicola</taxon>
    </lineage>
</organism>
<dbReference type="PANTHER" id="PTHR43716">
    <property type="entry name" value="D-2-HYDROXYGLUTARATE DEHYDROGENASE, MITOCHONDRIAL"/>
    <property type="match status" value="1"/>
</dbReference>
<comment type="similarity">
    <text evidence="2">Belongs to the FAD-binding oxidoreductase/transferase type 4 family.</text>
</comment>
<dbReference type="RefSeq" id="WP_043747158.1">
    <property type="nucleotide sequence ID" value="NZ_AQQX01000002.1"/>
</dbReference>
<dbReference type="PANTHER" id="PTHR43716:SF2">
    <property type="entry name" value="BLL6224 PROTEIN"/>
    <property type="match status" value="1"/>
</dbReference>
<dbReference type="InterPro" id="IPR016166">
    <property type="entry name" value="FAD-bd_PCMH"/>
</dbReference>
<dbReference type="InterPro" id="IPR016164">
    <property type="entry name" value="FAD-linked_Oxase-like_C"/>
</dbReference>
<name>A0A0A0EI50_9RHOB</name>
<dbReference type="eggNOG" id="COG0277">
    <property type="taxonomic scope" value="Bacteria"/>
</dbReference>
<evidence type="ECO:0000259" key="5">
    <source>
        <dbReference type="PROSITE" id="PS51387"/>
    </source>
</evidence>
<evidence type="ECO:0000313" key="7">
    <source>
        <dbReference type="Proteomes" id="UP000030004"/>
    </source>
</evidence>
<dbReference type="OrthoDB" id="9811557at2"/>
<dbReference type="GO" id="GO:0003824">
    <property type="term" value="F:catalytic activity"/>
    <property type="evidence" value="ECO:0007669"/>
    <property type="project" value="InterPro"/>
</dbReference>
<dbReference type="InterPro" id="IPR036318">
    <property type="entry name" value="FAD-bd_PCMH-like_sf"/>
</dbReference>
<dbReference type="SUPFAM" id="SSF55103">
    <property type="entry name" value="FAD-linked oxidases, C-terminal domain"/>
    <property type="match status" value="1"/>
</dbReference>
<evidence type="ECO:0000256" key="3">
    <source>
        <dbReference type="ARBA" id="ARBA00022630"/>
    </source>
</evidence>
<evidence type="ECO:0000313" key="6">
    <source>
        <dbReference type="EMBL" id="KGM49778.1"/>
    </source>
</evidence>
<dbReference type="InterPro" id="IPR004113">
    <property type="entry name" value="FAD-bd_oxidored_4_C"/>
</dbReference>
<dbReference type="GO" id="GO:0022904">
    <property type="term" value="P:respiratory electron transport chain"/>
    <property type="evidence" value="ECO:0007669"/>
    <property type="project" value="TreeGrafter"/>
</dbReference>
<dbReference type="Pfam" id="PF01565">
    <property type="entry name" value="FAD_binding_4"/>
    <property type="match status" value="1"/>
</dbReference>
<evidence type="ECO:0000256" key="4">
    <source>
        <dbReference type="ARBA" id="ARBA00022827"/>
    </source>
</evidence>
<reference evidence="6 7" key="1">
    <citation type="journal article" date="2015" name="Antonie Van Leeuwenhoek">
        <title>Pseudooceanicola atlanticus gen. nov. sp. nov., isolated from surface seawater of the Atlantic Ocean and reclassification of Oceanicola batsensis, Oceanicola marinus, Oceanicola nitratireducens, Oceanicola nanhaiensis, Oceanicola antarcticus and Oceanicola flagellatus, as Pseudooceanicola batsensis comb. nov., Pseudooceanicola marinus comb. nov., Pseudooceanicola nitratireducens comb. nov., Pseudooceanicola nanhaiensis comb. nov., Pseudooceanicola antarcticus comb. nov., and Pseudooceanicola flagellatus comb. nov.</title>
        <authorList>
            <person name="Lai Q."/>
            <person name="Li G."/>
            <person name="Liu X."/>
            <person name="Du Y."/>
            <person name="Sun F."/>
            <person name="Shao Z."/>
        </authorList>
    </citation>
    <scope>NUCLEOTIDE SEQUENCE [LARGE SCALE GENOMIC DNA]</scope>
    <source>
        <strain evidence="6 7">22II-s11g</strain>
    </source>
</reference>
<dbReference type="Gene3D" id="3.30.465.10">
    <property type="match status" value="1"/>
</dbReference>
<dbReference type="InterPro" id="IPR006094">
    <property type="entry name" value="Oxid_FAD_bind_N"/>
</dbReference>
<keyword evidence="3" id="KW-0285">Flavoprotein</keyword>
<comment type="caution">
    <text evidence="6">The sequence shown here is derived from an EMBL/GenBank/DDBJ whole genome shotgun (WGS) entry which is preliminary data.</text>
</comment>
<feature type="domain" description="FAD-binding PCMH-type" evidence="5">
    <location>
        <begin position="31"/>
        <end position="209"/>
    </location>
</feature>
<dbReference type="InterPro" id="IPR051264">
    <property type="entry name" value="FAD-oxidored/transferase_4"/>
</dbReference>
<dbReference type="PROSITE" id="PS51387">
    <property type="entry name" value="FAD_PCMH"/>
    <property type="match status" value="1"/>
</dbReference>